<name>A0A552E9D1_MICAE</name>
<dbReference type="PANTHER" id="PTHR44845:SF1">
    <property type="entry name" value="L-2-AMINOADIPATE REDUCTASE"/>
    <property type="match status" value="1"/>
</dbReference>
<dbReference type="InterPro" id="IPR000873">
    <property type="entry name" value="AMP-dep_synth/lig_dom"/>
</dbReference>
<comment type="cofactor">
    <cofactor evidence="1">
        <name>pantetheine 4'-phosphate</name>
        <dbReference type="ChEBI" id="CHEBI:47942"/>
    </cofactor>
</comment>
<feature type="domain" description="Carrier" evidence="4">
    <location>
        <begin position="532"/>
        <end position="607"/>
    </location>
</feature>
<evidence type="ECO:0000259" key="4">
    <source>
        <dbReference type="PROSITE" id="PS50075"/>
    </source>
</evidence>
<dbReference type="EMBL" id="SFBK01000017">
    <property type="protein sequence ID" value="TRU31003.1"/>
    <property type="molecule type" value="Genomic_DNA"/>
</dbReference>
<keyword evidence="3" id="KW-0597">Phosphoprotein</keyword>
<evidence type="ECO:0000256" key="2">
    <source>
        <dbReference type="ARBA" id="ARBA00022450"/>
    </source>
</evidence>
<dbReference type="AlphaFoldDB" id="A0A552E9D1"/>
<organism evidence="5 6">
    <name type="scientific">Microcystis aeruginosa Ma_QC_B_20070730_S2</name>
    <dbReference type="NCBI Taxonomy" id="2486256"/>
    <lineage>
        <taxon>Bacteria</taxon>
        <taxon>Bacillati</taxon>
        <taxon>Cyanobacteriota</taxon>
        <taxon>Cyanophyceae</taxon>
        <taxon>Oscillatoriophycideae</taxon>
        <taxon>Chroococcales</taxon>
        <taxon>Microcystaceae</taxon>
        <taxon>Microcystis</taxon>
    </lineage>
</organism>
<dbReference type="Gene3D" id="1.10.1200.10">
    <property type="entry name" value="ACP-like"/>
    <property type="match status" value="1"/>
</dbReference>
<dbReference type="PROSITE" id="PS00455">
    <property type="entry name" value="AMP_BINDING"/>
    <property type="match status" value="1"/>
</dbReference>
<reference evidence="5 6" key="1">
    <citation type="submission" date="2019-01" db="EMBL/GenBank/DDBJ databases">
        <title>Coherence of Microcystis species and biogeography revealed through population genomics.</title>
        <authorList>
            <person name="Perez-Carrascal O.M."/>
            <person name="Terrat Y."/>
            <person name="Giani A."/>
            <person name="Fortin N."/>
            <person name="Tromas N."/>
            <person name="Shapiro B.J."/>
        </authorList>
    </citation>
    <scope>NUCLEOTIDE SEQUENCE [LARGE SCALE GENOMIC DNA]</scope>
    <source>
        <strain evidence="5">Ma_QC_B_20070730_S2</strain>
    </source>
</reference>
<proteinExistence type="predicted"/>
<gene>
    <name evidence="5" type="ORF">EWV80_01030</name>
</gene>
<dbReference type="PANTHER" id="PTHR44845">
    <property type="entry name" value="CARRIER DOMAIN-CONTAINING PROTEIN"/>
    <property type="match status" value="1"/>
</dbReference>
<dbReference type="SUPFAM" id="SSF56801">
    <property type="entry name" value="Acetyl-CoA synthetase-like"/>
    <property type="match status" value="1"/>
</dbReference>
<evidence type="ECO:0000313" key="5">
    <source>
        <dbReference type="EMBL" id="TRU31003.1"/>
    </source>
</evidence>
<evidence type="ECO:0000313" key="6">
    <source>
        <dbReference type="Proteomes" id="UP000320551"/>
    </source>
</evidence>
<accession>A0A552E9D1</accession>
<dbReference type="FunFam" id="1.10.1200.10:FF:000005">
    <property type="entry name" value="Nonribosomal peptide synthetase 1"/>
    <property type="match status" value="1"/>
</dbReference>
<dbReference type="InterPro" id="IPR010071">
    <property type="entry name" value="AA_adenyl_dom"/>
</dbReference>
<dbReference type="NCBIfam" id="TIGR01733">
    <property type="entry name" value="AA-adenyl-dom"/>
    <property type="match status" value="1"/>
</dbReference>
<dbReference type="InterPro" id="IPR006162">
    <property type="entry name" value="Ppantetheine_attach_site"/>
</dbReference>
<dbReference type="InterPro" id="IPR036736">
    <property type="entry name" value="ACP-like_sf"/>
</dbReference>
<dbReference type="InterPro" id="IPR045851">
    <property type="entry name" value="AMP-bd_C_sf"/>
</dbReference>
<evidence type="ECO:0000256" key="1">
    <source>
        <dbReference type="ARBA" id="ARBA00001957"/>
    </source>
</evidence>
<dbReference type="PROSITE" id="PS50075">
    <property type="entry name" value="CARRIER"/>
    <property type="match status" value="1"/>
</dbReference>
<dbReference type="CDD" id="cd05930">
    <property type="entry name" value="A_NRPS"/>
    <property type="match status" value="1"/>
</dbReference>
<dbReference type="Proteomes" id="UP000320551">
    <property type="component" value="Unassembled WGS sequence"/>
</dbReference>
<evidence type="ECO:0000256" key="3">
    <source>
        <dbReference type="ARBA" id="ARBA00022553"/>
    </source>
</evidence>
<dbReference type="InterPro" id="IPR025110">
    <property type="entry name" value="AMP-bd_C"/>
</dbReference>
<dbReference type="InterPro" id="IPR020845">
    <property type="entry name" value="AMP-binding_CS"/>
</dbReference>
<dbReference type="Pfam" id="PF13193">
    <property type="entry name" value="AMP-binding_C"/>
    <property type="match status" value="1"/>
</dbReference>
<protein>
    <submittedName>
        <fullName evidence="5">Amino acid adenylation domain-containing protein</fullName>
    </submittedName>
</protein>
<dbReference type="Pfam" id="PF00501">
    <property type="entry name" value="AMP-binding"/>
    <property type="match status" value="1"/>
</dbReference>
<sequence length="626" mass="70849">MKNPPYIQDWFSQQVTKFSQQIAISYGVRQFTYNDLERKANQLANFLISQGVIKGSLVGICSEDCLQNIVAIIGILKAGCVFVPLSPKLPISRLEMVISDINLQWIAVDNNGLEIFSRLRENILANLNLITQEEKVVQPKDLAFLSLKSYSLNQDFNTPTIRSEPDDMCYLYFTSGSTGKPKAIAGRLKSIKNFIDWEIETLNLKNSTRFSQLINPSFDAFLRDIFVPLCSGGVVCVPESVDTILDGRKLVQWLDREKINVIHCVPSLFRSILNEDLNPQLFSNLQYILLSGEPIYGGDVARWSQTFGDRVQLINLYGASETTMTKFCYFIKSSDQQRQIIPIGQPIKGAAALVVDERGRICPTGMIGEIYVRTPYRSLGYYQQDALTNEVFVVNPFSNNPNDLIYKTGDMGRVSSDGNFEYLGRKDRQVKIRGIRIELGEIENYLRLSSAIKESAVIDINDTEGNKYLCAYLVLKHSVEVREIREYLRDFLPEMMIPSSFVIMESLPKTISGKIDRKSLPSPTQNNRKYVAPRTPIEIRLAEIWTQVLNIQQIGIDDDFFELGGHSLLATQLVSCISRAWQVEIPLKLLFDSPILATQAESIETLLWMKNHSSALLEELSEEGEL</sequence>
<dbReference type="InterPro" id="IPR009081">
    <property type="entry name" value="PP-bd_ACP"/>
</dbReference>
<dbReference type="PROSITE" id="PS00012">
    <property type="entry name" value="PHOSPHOPANTETHEINE"/>
    <property type="match status" value="1"/>
</dbReference>
<dbReference type="Gene3D" id="3.40.50.12780">
    <property type="entry name" value="N-terminal domain of ligase-like"/>
    <property type="match status" value="1"/>
</dbReference>
<comment type="caution">
    <text evidence="5">The sequence shown here is derived from an EMBL/GenBank/DDBJ whole genome shotgun (WGS) entry which is preliminary data.</text>
</comment>
<dbReference type="InterPro" id="IPR042099">
    <property type="entry name" value="ANL_N_sf"/>
</dbReference>
<dbReference type="Gene3D" id="3.30.300.30">
    <property type="match status" value="1"/>
</dbReference>
<dbReference type="SUPFAM" id="SSF47336">
    <property type="entry name" value="ACP-like"/>
    <property type="match status" value="1"/>
</dbReference>
<keyword evidence="2" id="KW-0596">Phosphopantetheine</keyword>
<dbReference type="Pfam" id="PF00550">
    <property type="entry name" value="PP-binding"/>
    <property type="match status" value="1"/>
</dbReference>